<dbReference type="AlphaFoldDB" id="A0AAV7AG34"/>
<dbReference type="GO" id="GO:0035721">
    <property type="term" value="P:intraciliary retrograde transport"/>
    <property type="evidence" value="ECO:0007669"/>
    <property type="project" value="TreeGrafter"/>
</dbReference>
<organism evidence="2 3">
    <name type="scientific">Engystomops pustulosus</name>
    <name type="common">Tungara frog</name>
    <name type="synonym">Physalaemus pustulosus</name>
    <dbReference type="NCBI Taxonomy" id="76066"/>
    <lineage>
        <taxon>Eukaryota</taxon>
        <taxon>Metazoa</taxon>
        <taxon>Chordata</taxon>
        <taxon>Craniata</taxon>
        <taxon>Vertebrata</taxon>
        <taxon>Euteleostomi</taxon>
        <taxon>Amphibia</taxon>
        <taxon>Batrachia</taxon>
        <taxon>Anura</taxon>
        <taxon>Neobatrachia</taxon>
        <taxon>Hyloidea</taxon>
        <taxon>Leptodactylidae</taxon>
        <taxon>Leiuperinae</taxon>
        <taxon>Engystomops</taxon>
    </lineage>
</organism>
<dbReference type="PANTHER" id="PTHR14699">
    <property type="entry name" value="STI2 PROTEIN-RELATED"/>
    <property type="match status" value="1"/>
</dbReference>
<dbReference type="GO" id="GO:0061512">
    <property type="term" value="P:protein localization to cilium"/>
    <property type="evidence" value="ECO:0007669"/>
    <property type="project" value="TreeGrafter"/>
</dbReference>
<dbReference type="GO" id="GO:0005929">
    <property type="term" value="C:cilium"/>
    <property type="evidence" value="ECO:0007669"/>
    <property type="project" value="GOC"/>
</dbReference>
<name>A0AAV7AG34_ENGPU</name>
<keyword evidence="3" id="KW-1185">Reference proteome</keyword>
<evidence type="ECO:0000313" key="3">
    <source>
        <dbReference type="Proteomes" id="UP000824782"/>
    </source>
</evidence>
<reference evidence="2" key="1">
    <citation type="thesis" date="2020" institute="ProQuest LLC" country="789 East Eisenhower Parkway, Ann Arbor, MI, USA">
        <title>Comparative Genomics and Chromosome Evolution.</title>
        <authorList>
            <person name="Mudd A.B."/>
        </authorList>
    </citation>
    <scope>NUCLEOTIDE SEQUENCE</scope>
    <source>
        <strain evidence="2">237g6f4</strain>
        <tissue evidence="2">Blood</tissue>
    </source>
</reference>
<evidence type="ECO:0000313" key="2">
    <source>
        <dbReference type="EMBL" id="KAG8559765.1"/>
    </source>
</evidence>
<dbReference type="GO" id="GO:0030991">
    <property type="term" value="C:intraciliary transport particle A"/>
    <property type="evidence" value="ECO:0007669"/>
    <property type="project" value="TreeGrafter"/>
</dbReference>
<accession>A0AAV7AG34</accession>
<dbReference type="InterPro" id="IPR056834">
    <property type="entry name" value="ARM_TT21_C"/>
</dbReference>
<dbReference type="EMBL" id="WNYA01000008">
    <property type="protein sequence ID" value="KAG8559765.1"/>
    <property type="molecule type" value="Genomic_DNA"/>
</dbReference>
<protein>
    <recommendedName>
        <fullName evidence="1">Tetratricopeptide repeat protein 21A/21B C-terminal ARM domain-containing protein</fullName>
    </recommendedName>
</protein>
<dbReference type="InterPro" id="IPR040364">
    <property type="entry name" value="TTC21A/TTC21B"/>
</dbReference>
<comment type="caution">
    <text evidence="2">The sequence shown here is derived from an EMBL/GenBank/DDBJ whole genome shotgun (WGS) entry which is preliminary data.</text>
</comment>
<gene>
    <name evidence="2" type="ORF">GDO81_017447</name>
</gene>
<dbReference type="PANTHER" id="PTHR14699:SF1">
    <property type="entry name" value="TETRATRICOPEPTIDE REPEAT PROTEIN 21B"/>
    <property type="match status" value="1"/>
</dbReference>
<evidence type="ECO:0000259" key="1">
    <source>
        <dbReference type="Pfam" id="PF25063"/>
    </source>
</evidence>
<proteinExistence type="predicted"/>
<dbReference type="Proteomes" id="UP000824782">
    <property type="component" value="Unassembled WGS sequence"/>
</dbReference>
<dbReference type="Pfam" id="PF25063">
    <property type="entry name" value="ARM_TT21_C"/>
    <property type="match status" value="1"/>
</dbReference>
<sequence>MTSNYRNRFSFLVPFSLFSQSCCKAYEYTGYIMEKEQAYKDAASNYELAWKYGNQTNPTDTNWLLIILRRRDTWMPLMSVTRS</sequence>
<dbReference type="PROSITE" id="PS51257">
    <property type="entry name" value="PROKAR_LIPOPROTEIN"/>
    <property type="match status" value="1"/>
</dbReference>
<feature type="domain" description="Tetratricopeptide repeat protein 21A/21B C-terminal ARM" evidence="1">
    <location>
        <begin position="19"/>
        <end position="59"/>
    </location>
</feature>